<dbReference type="VEuPathDB" id="FungiDB:KRP22_3315"/>
<feature type="region of interest" description="Disordered" evidence="1">
    <location>
        <begin position="198"/>
        <end position="220"/>
    </location>
</feature>
<name>H3H3Z0_PHYRM</name>
<keyword evidence="3" id="KW-1185">Reference proteome</keyword>
<organism evidence="2 3">
    <name type="scientific">Phytophthora ramorum</name>
    <name type="common">Sudden oak death agent</name>
    <dbReference type="NCBI Taxonomy" id="164328"/>
    <lineage>
        <taxon>Eukaryota</taxon>
        <taxon>Sar</taxon>
        <taxon>Stramenopiles</taxon>
        <taxon>Oomycota</taxon>
        <taxon>Peronosporomycetes</taxon>
        <taxon>Peronosporales</taxon>
        <taxon>Peronosporaceae</taxon>
        <taxon>Phytophthora</taxon>
    </lineage>
</organism>
<dbReference type="STRING" id="164328.H3H3Z0"/>
<protein>
    <submittedName>
        <fullName evidence="2">Uncharacterized protein</fullName>
    </submittedName>
</protein>
<dbReference type="EnsemblProtists" id="Phyra85248">
    <property type="protein sequence ID" value="Phyra85248"/>
    <property type="gene ID" value="Phyra85248"/>
</dbReference>
<reference evidence="3" key="1">
    <citation type="journal article" date="2006" name="Science">
        <title>Phytophthora genome sequences uncover evolutionary origins and mechanisms of pathogenesis.</title>
        <authorList>
            <person name="Tyler B.M."/>
            <person name="Tripathy S."/>
            <person name="Zhang X."/>
            <person name="Dehal P."/>
            <person name="Jiang R.H."/>
            <person name="Aerts A."/>
            <person name="Arredondo F.D."/>
            <person name="Baxter L."/>
            <person name="Bensasson D."/>
            <person name="Beynon J.L."/>
            <person name="Chapman J."/>
            <person name="Damasceno C.M."/>
            <person name="Dorrance A.E."/>
            <person name="Dou D."/>
            <person name="Dickerman A.W."/>
            <person name="Dubchak I.L."/>
            <person name="Garbelotto M."/>
            <person name="Gijzen M."/>
            <person name="Gordon S.G."/>
            <person name="Govers F."/>
            <person name="Grunwald N.J."/>
            <person name="Huang W."/>
            <person name="Ivors K.L."/>
            <person name="Jones R.W."/>
            <person name="Kamoun S."/>
            <person name="Krampis K."/>
            <person name="Lamour K.H."/>
            <person name="Lee M.K."/>
            <person name="McDonald W.H."/>
            <person name="Medina M."/>
            <person name="Meijer H.J."/>
            <person name="Nordberg E.K."/>
            <person name="Maclean D.J."/>
            <person name="Ospina-Giraldo M.D."/>
            <person name="Morris P.F."/>
            <person name="Phuntumart V."/>
            <person name="Putnam N.H."/>
            <person name="Rash S."/>
            <person name="Rose J.K."/>
            <person name="Sakihama Y."/>
            <person name="Salamov A.A."/>
            <person name="Savidor A."/>
            <person name="Scheuring C.F."/>
            <person name="Smith B.M."/>
            <person name="Sobral B.W."/>
            <person name="Terry A."/>
            <person name="Torto-Alalibo T.A."/>
            <person name="Win J."/>
            <person name="Xu Z."/>
            <person name="Zhang H."/>
            <person name="Grigoriev I.V."/>
            <person name="Rokhsar D.S."/>
            <person name="Boore J.L."/>
        </authorList>
    </citation>
    <scope>NUCLEOTIDE SEQUENCE [LARGE SCALE GENOMIC DNA]</scope>
    <source>
        <strain evidence="3">Pr102</strain>
    </source>
</reference>
<evidence type="ECO:0000313" key="2">
    <source>
        <dbReference type="EnsemblProtists" id="Phyra85248"/>
    </source>
</evidence>
<evidence type="ECO:0000313" key="3">
    <source>
        <dbReference type="Proteomes" id="UP000005238"/>
    </source>
</evidence>
<dbReference type="eggNOG" id="ENOG502SIZY">
    <property type="taxonomic scope" value="Eukaryota"/>
</dbReference>
<dbReference type="EMBL" id="DS566153">
    <property type="status" value="NOT_ANNOTATED_CDS"/>
    <property type="molecule type" value="Genomic_DNA"/>
</dbReference>
<feature type="compositionally biased region" description="Basic residues" evidence="1">
    <location>
        <begin position="67"/>
        <end position="77"/>
    </location>
</feature>
<feature type="region of interest" description="Disordered" evidence="1">
    <location>
        <begin position="27"/>
        <end position="105"/>
    </location>
</feature>
<proteinExistence type="predicted"/>
<evidence type="ECO:0000256" key="1">
    <source>
        <dbReference type="SAM" id="MobiDB-lite"/>
    </source>
</evidence>
<feature type="region of interest" description="Disordered" evidence="1">
    <location>
        <begin position="133"/>
        <end position="166"/>
    </location>
</feature>
<accession>H3H3Z0</accession>
<dbReference type="HOGENOM" id="CLU_1043804_0_0_1"/>
<reference evidence="2" key="2">
    <citation type="submission" date="2015-06" db="UniProtKB">
        <authorList>
            <consortium name="EnsemblProtists"/>
        </authorList>
    </citation>
    <scope>IDENTIFICATION</scope>
    <source>
        <strain evidence="2">Pr102</strain>
    </source>
</reference>
<dbReference type="AlphaFoldDB" id="H3H3Z0"/>
<dbReference type="InParanoid" id="H3H3Z0"/>
<dbReference type="VEuPathDB" id="FungiDB:KRP23_3448"/>
<dbReference type="Proteomes" id="UP000005238">
    <property type="component" value="Unassembled WGS sequence"/>
</dbReference>
<feature type="compositionally biased region" description="Polar residues" evidence="1">
    <location>
        <begin position="140"/>
        <end position="149"/>
    </location>
</feature>
<sequence length="267" mass="29046">MAATWNSTIKVMADASDIYRRFVAAPLRLKPRKPSPSPPSTPPACTQQYDASSPWGDSPAFSTRSKEVRKLRRRVAKIKISTSDAAIPRDADGETPVNKASDMVSSAGVSSADAADLKSAAETGSAAARSLLKKKKRVTRSVSIKNQDTGGEFVDTPTKASQPPKRIRKFSRDLGSKKDKKTRRNVFAFNLDGLDSDDEKQKGDALEAGAASGPRRRGSVTITVPVRRSRRLQHIKAESPKLAAVQPSRRAKMSSSTSQVYFKIYVK</sequence>